<protein>
    <submittedName>
        <fullName evidence="2">Uncharacterized protein</fullName>
    </submittedName>
</protein>
<organism evidence="2 3">
    <name type="scientific">Desulfofustis limnaeus</name>
    <dbReference type="NCBI Taxonomy" id="2740163"/>
    <lineage>
        <taxon>Bacteria</taxon>
        <taxon>Pseudomonadati</taxon>
        <taxon>Thermodesulfobacteriota</taxon>
        <taxon>Desulfobulbia</taxon>
        <taxon>Desulfobulbales</taxon>
        <taxon>Desulfocapsaceae</taxon>
        <taxon>Desulfofustis</taxon>
    </lineage>
</organism>
<evidence type="ECO:0000256" key="1">
    <source>
        <dbReference type="SAM" id="Phobius"/>
    </source>
</evidence>
<dbReference type="EMBL" id="AP025516">
    <property type="protein sequence ID" value="BDD88729.1"/>
    <property type="molecule type" value="Genomic_DNA"/>
</dbReference>
<keyword evidence="1" id="KW-1133">Transmembrane helix</keyword>
<name>A0ABM7WCQ0_9BACT</name>
<evidence type="ECO:0000313" key="3">
    <source>
        <dbReference type="Proteomes" id="UP000830055"/>
    </source>
</evidence>
<dbReference type="Proteomes" id="UP000830055">
    <property type="component" value="Chromosome"/>
</dbReference>
<accession>A0ABM7WCQ0</accession>
<evidence type="ECO:0000313" key="2">
    <source>
        <dbReference type="EMBL" id="BDD88729.1"/>
    </source>
</evidence>
<keyword evidence="3" id="KW-1185">Reference proteome</keyword>
<feature type="transmembrane region" description="Helical" evidence="1">
    <location>
        <begin position="21"/>
        <end position="49"/>
    </location>
</feature>
<gene>
    <name evidence="2" type="ORF">DPPLL_30940</name>
</gene>
<dbReference type="RefSeq" id="WP_284152064.1">
    <property type="nucleotide sequence ID" value="NZ_AP025516.1"/>
</dbReference>
<proteinExistence type="predicted"/>
<reference evidence="2 3" key="1">
    <citation type="submission" date="2022-01" db="EMBL/GenBank/DDBJ databases">
        <title>Desulfofustis limnae sp. nov., a novel mesophilic sulfate-reducing bacterium isolated from marsh soil.</title>
        <authorList>
            <person name="Watanabe M."/>
            <person name="Takahashi A."/>
            <person name="Kojima H."/>
            <person name="Fukui M."/>
        </authorList>
    </citation>
    <scope>NUCLEOTIDE SEQUENCE [LARGE SCALE GENOMIC DNA]</scope>
    <source>
        <strain evidence="2 3">PPLL</strain>
    </source>
</reference>
<keyword evidence="1" id="KW-0472">Membrane</keyword>
<sequence length="94" mass="9866">MIRPFHARRSRNRFKNKEIHQGGPLGLLFSMIAIAAVVAMVVGPIMLVANSSGPVAGLVTTPPAAIHYLSDKGKPTAGGPHLASGAVPFVEELR</sequence>
<keyword evidence="1" id="KW-0812">Transmembrane</keyword>